<dbReference type="Pfam" id="PF09361">
    <property type="entry name" value="Phasin_2"/>
    <property type="match status" value="1"/>
</dbReference>
<name>A0A2T4YUV8_9SPHN</name>
<proteinExistence type="predicted"/>
<feature type="domain" description="Phasin" evidence="2">
    <location>
        <begin position="192"/>
        <end position="291"/>
    </location>
</feature>
<organism evidence="3 4">
    <name type="scientific">Sphingomonas aerolata</name>
    <dbReference type="NCBI Taxonomy" id="185951"/>
    <lineage>
        <taxon>Bacteria</taxon>
        <taxon>Pseudomonadati</taxon>
        <taxon>Pseudomonadota</taxon>
        <taxon>Alphaproteobacteria</taxon>
        <taxon>Sphingomonadales</taxon>
        <taxon>Sphingomonadaceae</taxon>
        <taxon>Sphingomonas</taxon>
    </lineage>
</organism>
<comment type="caution">
    <text evidence="3">The sequence shown here is derived from an EMBL/GenBank/DDBJ whole genome shotgun (WGS) entry which is preliminary data.</text>
</comment>
<feature type="region of interest" description="Disordered" evidence="1">
    <location>
        <begin position="98"/>
        <end position="123"/>
    </location>
</feature>
<evidence type="ECO:0000259" key="2">
    <source>
        <dbReference type="Pfam" id="PF09361"/>
    </source>
</evidence>
<accession>A0A2T4YUV8</accession>
<dbReference type="InterPro" id="IPR018968">
    <property type="entry name" value="Phasin"/>
</dbReference>
<gene>
    <name evidence="3" type="ORF">C8J24_1001</name>
</gene>
<evidence type="ECO:0000313" key="4">
    <source>
        <dbReference type="Proteomes" id="UP000240996"/>
    </source>
</evidence>
<dbReference type="Proteomes" id="UP000240996">
    <property type="component" value="Unassembled WGS sequence"/>
</dbReference>
<evidence type="ECO:0000256" key="1">
    <source>
        <dbReference type="SAM" id="MobiDB-lite"/>
    </source>
</evidence>
<evidence type="ECO:0000313" key="3">
    <source>
        <dbReference type="EMBL" id="PTM47602.1"/>
    </source>
</evidence>
<dbReference type="RefSeq" id="WP_107930717.1">
    <property type="nucleotide sequence ID" value="NZ_PZZN01000001.1"/>
</dbReference>
<dbReference type="AlphaFoldDB" id="A0A2T4YUV8"/>
<dbReference type="NCBIfam" id="TIGR01841">
    <property type="entry name" value="phasin"/>
    <property type="match status" value="1"/>
</dbReference>
<sequence length="302" mass="30614">MRGSGSKSGDRGTVKSVAPARAKRVAKPVALPPAEMGAAVETAPVAEPTPIVEPAPAAVQALEIAPPETAPVAPPETVPETAVAAVEGAAGIAAADIAAQPASPDEPQLAASDDAQPANTEDAQPAVTGVAVPLATPVSTPADIVVPVGAARTGKDGMMNFDTGTIEKTQAMFADLSTRAKGAMEKSAAAFEDANAFAKGNIEAIVESSKIAAKGAETLGHEVSAYAKASFEGATEAMKTLAAAKSPTEFMKLQGDYMRTAFDTLIADSARSTEMMMKMAGEITQPLSNRVAIATEKMKIAN</sequence>
<dbReference type="EMBL" id="PZZN01000001">
    <property type="protein sequence ID" value="PTM47602.1"/>
    <property type="molecule type" value="Genomic_DNA"/>
</dbReference>
<feature type="region of interest" description="Disordered" evidence="1">
    <location>
        <begin position="1"/>
        <end position="27"/>
    </location>
</feature>
<protein>
    <submittedName>
        <fullName evidence="3">Phasin family protein</fullName>
    </submittedName>
</protein>
<keyword evidence="4" id="KW-1185">Reference proteome</keyword>
<dbReference type="InterPro" id="IPR010127">
    <property type="entry name" value="Phasin_subfam-1"/>
</dbReference>
<reference evidence="3 4" key="1">
    <citation type="submission" date="2018-04" db="EMBL/GenBank/DDBJ databases">
        <title>Genomic Encyclopedia of Type Strains, Phase III (KMG-III): the genomes of soil and plant-associated and newly described type strains.</title>
        <authorList>
            <person name="Whitman W."/>
        </authorList>
    </citation>
    <scope>NUCLEOTIDE SEQUENCE [LARGE SCALE GENOMIC DNA]</scope>
    <source>
        <strain evidence="3 4">NW12</strain>
    </source>
</reference>